<keyword evidence="5" id="KW-0378">Hydrolase</keyword>
<comment type="similarity">
    <text evidence="2">Belongs to the peptidase S9A family.</text>
</comment>
<keyword evidence="10" id="KW-1185">Reference proteome</keyword>
<dbReference type="Pfam" id="PF02897">
    <property type="entry name" value="Peptidase_S9_N"/>
    <property type="match status" value="1"/>
</dbReference>
<dbReference type="PROSITE" id="PS00708">
    <property type="entry name" value="PRO_ENDOPEP_SER"/>
    <property type="match status" value="1"/>
</dbReference>
<dbReference type="InterPro" id="IPR002470">
    <property type="entry name" value="Peptidase_S9A"/>
</dbReference>
<sequence>MRTIELTYPVARRDDTTDDYFGTEVADPYRWLEDDRSDETVRWVAAENEVTRRYLSQFPERDRIAARLAELWDYPKYGIPERHGDSRFFFENDGLRNQSVLYRQRDGKGPEVFLDPNTLSEEGTVALTGVSFSRDNRYMAFSAAESGSDWVELRIKELATGDLLPDRIRWVKFSGAVWSGDGFYYSGYDRPAPEKALSACNHSQKVFFHRIGTDQSADRTIYCDEEHPLRYLTAAVSRDDRQLFVTVAEGTCGNEVLYRDLSRHDRTFRKLFFGFTGDYALVYAQDDRAIFHTNQGAPNGRLLQVDFSAGYPEITELLAASDRQLVAASVAGGALFAHYLDRAHSAVVQYDLGGRPVREVRLPGIGTVTGFSGGDVPSEIFYAYASFTQPPAVYRYDPATGASEPYRISPVKFSPEEFVVERHEYESRDGTRVPMFLAHRKELERNGENPVYLYGYGGFNINLTPGFSPLAVLLMEQGGIYAVANLRGGGEFGERWHRAGMLSAKQNVFDDFIAAAEYLIDRKYTAPHKLAIAGGSNGGLLVGACMVQRPDLFAVALPAVGVMDMLRYHKFTVGWGWVVEYGSSDRPADFEYLYRYSPLHNIRPGTCYPATLVTTADHDDRVVPAHSFKFAATLQAAQGCDRPVLIRIDTAAGHGLGKPTAKRIDEQADVLVFLFRNTGTEVK</sequence>
<gene>
    <name evidence="9" type="ORF">H8S08_04585</name>
</gene>
<dbReference type="Pfam" id="PF00326">
    <property type="entry name" value="Peptidase_S9"/>
    <property type="match status" value="1"/>
</dbReference>
<dbReference type="Proteomes" id="UP000636891">
    <property type="component" value="Unassembled WGS sequence"/>
</dbReference>
<accession>A0ABR7CKW4</accession>
<evidence type="ECO:0000259" key="7">
    <source>
        <dbReference type="Pfam" id="PF00326"/>
    </source>
</evidence>
<evidence type="ECO:0000256" key="1">
    <source>
        <dbReference type="ARBA" id="ARBA00001070"/>
    </source>
</evidence>
<dbReference type="SUPFAM" id="SSF50993">
    <property type="entry name" value="Peptidase/esterase 'gauge' domain"/>
    <property type="match status" value="1"/>
</dbReference>
<feature type="domain" description="Peptidase S9 prolyl oligopeptidase catalytic" evidence="7">
    <location>
        <begin position="467"/>
        <end position="679"/>
    </location>
</feature>
<dbReference type="Gene3D" id="3.40.50.1820">
    <property type="entry name" value="alpha/beta hydrolase"/>
    <property type="match status" value="1"/>
</dbReference>
<evidence type="ECO:0000256" key="6">
    <source>
        <dbReference type="ARBA" id="ARBA00022825"/>
    </source>
</evidence>
<dbReference type="InterPro" id="IPR023302">
    <property type="entry name" value="Pept_S9A_N"/>
</dbReference>
<feature type="domain" description="Peptidase S9A N-terminal" evidence="8">
    <location>
        <begin position="9"/>
        <end position="407"/>
    </location>
</feature>
<dbReference type="PRINTS" id="PR00862">
    <property type="entry name" value="PROLIGOPTASE"/>
</dbReference>
<proteinExistence type="inferred from homology"/>
<evidence type="ECO:0000313" key="10">
    <source>
        <dbReference type="Proteomes" id="UP000636891"/>
    </source>
</evidence>
<comment type="catalytic activity">
    <reaction evidence="1">
        <text>Hydrolysis of Pro-|-Xaa &gt;&gt; Ala-|-Xaa in oligopeptides.</text>
        <dbReference type="EC" id="3.4.21.26"/>
    </reaction>
</comment>
<dbReference type="EMBL" id="JACOOK010000002">
    <property type="protein sequence ID" value="MBC5616297.1"/>
    <property type="molecule type" value="Genomic_DNA"/>
</dbReference>
<reference evidence="9 10" key="1">
    <citation type="submission" date="2020-08" db="EMBL/GenBank/DDBJ databases">
        <title>Genome public.</title>
        <authorList>
            <person name="Liu C."/>
            <person name="Sun Q."/>
        </authorList>
    </citation>
    <scope>NUCLEOTIDE SEQUENCE [LARGE SCALE GENOMIC DNA]</scope>
    <source>
        <strain evidence="9 10">New-7</strain>
    </source>
</reference>
<dbReference type="EC" id="3.4.21.26" evidence="3"/>
<keyword evidence="6" id="KW-0720">Serine protease</keyword>
<dbReference type="InterPro" id="IPR029058">
    <property type="entry name" value="AB_hydrolase_fold"/>
</dbReference>
<evidence type="ECO:0000256" key="4">
    <source>
        <dbReference type="ARBA" id="ARBA00022670"/>
    </source>
</evidence>
<keyword evidence="4" id="KW-0645">Protease</keyword>
<comment type="caution">
    <text evidence="9">The sequence shown here is derived from an EMBL/GenBank/DDBJ whole genome shotgun (WGS) entry which is preliminary data.</text>
</comment>
<protein>
    <recommendedName>
        <fullName evidence="3">prolyl oligopeptidase</fullName>
        <ecNumber evidence="3">3.4.21.26</ecNumber>
    </recommendedName>
</protein>
<evidence type="ECO:0000256" key="5">
    <source>
        <dbReference type="ARBA" id="ARBA00022801"/>
    </source>
</evidence>
<dbReference type="PANTHER" id="PTHR42881:SF2">
    <property type="entry name" value="PROLYL ENDOPEPTIDASE"/>
    <property type="match status" value="1"/>
</dbReference>
<dbReference type="SUPFAM" id="SSF53474">
    <property type="entry name" value="alpha/beta-Hydrolases"/>
    <property type="match status" value="1"/>
</dbReference>
<evidence type="ECO:0000313" key="9">
    <source>
        <dbReference type="EMBL" id="MBC5616297.1"/>
    </source>
</evidence>
<dbReference type="Gene3D" id="2.130.10.120">
    <property type="entry name" value="Prolyl oligopeptidase, N-terminal domain"/>
    <property type="match status" value="1"/>
</dbReference>
<dbReference type="RefSeq" id="WP_101571943.1">
    <property type="nucleotide sequence ID" value="NZ_JACOOK010000002.1"/>
</dbReference>
<organism evidence="9 10">
    <name type="scientific">Alistipes hominis</name>
    <dbReference type="NCBI Taxonomy" id="2763015"/>
    <lineage>
        <taxon>Bacteria</taxon>
        <taxon>Pseudomonadati</taxon>
        <taxon>Bacteroidota</taxon>
        <taxon>Bacteroidia</taxon>
        <taxon>Bacteroidales</taxon>
        <taxon>Rikenellaceae</taxon>
        <taxon>Alistipes</taxon>
    </lineage>
</organism>
<dbReference type="InterPro" id="IPR051167">
    <property type="entry name" value="Prolyl_oligopep/macrocyclase"/>
</dbReference>
<name>A0ABR7CKW4_9BACT</name>
<evidence type="ECO:0000256" key="3">
    <source>
        <dbReference type="ARBA" id="ARBA00011897"/>
    </source>
</evidence>
<dbReference type="PANTHER" id="PTHR42881">
    <property type="entry name" value="PROLYL ENDOPEPTIDASE"/>
    <property type="match status" value="1"/>
</dbReference>
<dbReference type="InterPro" id="IPR001375">
    <property type="entry name" value="Peptidase_S9_cat"/>
</dbReference>
<evidence type="ECO:0000256" key="2">
    <source>
        <dbReference type="ARBA" id="ARBA00005228"/>
    </source>
</evidence>
<dbReference type="InterPro" id="IPR002471">
    <property type="entry name" value="Pept_S9_AS"/>
</dbReference>
<evidence type="ECO:0000259" key="8">
    <source>
        <dbReference type="Pfam" id="PF02897"/>
    </source>
</evidence>